<reference evidence="1" key="1">
    <citation type="submission" date="2018-05" db="EMBL/GenBank/DDBJ databases">
        <authorList>
            <person name="Lanie J.A."/>
            <person name="Ng W.-L."/>
            <person name="Kazmierczak K.M."/>
            <person name="Andrzejewski T.M."/>
            <person name="Davidsen T.M."/>
            <person name="Wayne K.J."/>
            <person name="Tettelin H."/>
            <person name="Glass J.I."/>
            <person name="Rusch D."/>
            <person name="Podicherti R."/>
            <person name="Tsui H.-C.T."/>
            <person name="Winkler M.E."/>
        </authorList>
    </citation>
    <scope>NUCLEOTIDE SEQUENCE</scope>
</reference>
<protein>
    <submittedName>
        <fullName evidence="1">Uncharacterized protein</fullName>
    </submittedName>
</protein>
<sequence length="81" mass="9072">MACDLVYELQGQFPHIGRLKITYRVRQHDILVPFHPLAAELEVCCPLERGSDDGRRWDAPLLELHGVVHTAQRAGPSTAEA</sequence>
<gene>
    <name evidence="1" type="ORF">METZ01_LOCUS405433</name>
</gene>
<evidence type="ECO:0000313" key="1">
    <source>
        <dbReference type="EMBL" id="SVD52579.1"/>
    </source>
</evidence>
<feature type="non-terminal residue" evidence="1">
    <location>
        <position position="81"/>
    </location>
</feature>
<proteinExistence type="predicted"/>
<dbReference type="AlphaFoldDB" id="A0A382W1G4"/>
<accession>A0A382W1G4</accession>
<name>A0A382W1G4_9ZZZZ</name>
<organism evidence="1">
    <name type="scientific">marine metagenome</name>
    <dbReference type="NCBI Taxonomy" id="408172"/>
    <lineage>
        <taxon>unclassified sequences</taxon>
        <taxon>metagenomes</taxon>
        <taxon>ecological metagenomes</taxon>
    </lineage>
</organism>
<dbReference type="EMBL" id="UINC01156264">
    <property type="protein sequence ID" value="SVD52579.1"/>
    <property type="molecule type" value="Genomic_DNA"/>
</dbReference>